<dbReference type="Proteomes" id="UP000314294">
    <property type="component" value="Unassembled WGS sequence"/>
</dbReference>
<gene>
    <name evidence="2" type="ORF">EYF80_002737</name>
</gene>
<reference evidence="2 3" key="1">
    <citation type="submission" date="2019-03" db="EMBL/GenBank/DDBJ databases">
        <title>First draft genome of Liparis tanakae, snailfish: a comprehensive survey of snailfish specific genes.</title>
        <authorList>
            <person name="Kim W."/>
            <person name="Song I."/>
            <person name="Jeong J.-H."/>
            <person name="Kim D."/>
            <person name="Kim S."/>
            <person name="Ryu S."/>
            <person name="Song J.Y."/>
            <person name="Lee S.K."/>
        </authorList>
    </citation>
    <scope>NUCLEOTIDE SEQUENCE [LARGE SCALE GENOMIC DNA]</scope>
    <source>
        <tissue evidence="2">Muscle</tissue>
    </source>
</reference>
<evidence type="ECO:0000256" key="1">
    <source>
        <dbReference type="SAM" id="MobiDB-lite"/>
    </source>
</evidence>
<feature type="compositionally biased region" description="Polar residues" evidence="1">
    <location>
        <begin position="1"/>
        <end position="14"/>
    </location>
</feature>
<dbReference type="AlphaFoldDB" id="A0A4Z2JCE9"/>
<feature type="region of interest" description="Disordered" evidence="1">
    <location>
        <begin position="1"/>
        <end position="72"/>
    </location>
</feature>
<proteinExistence type="predicted"/>
<evidence type="ECO:0000313" key="2">
    <source>
        <dbReference type="EMBL" id="TNN86982.1"/>
    </source>
</evidence>
<sequence>MKVDQQSQDIQTADNRQRERPDNRQTTEKQSTTDRQRTGNRQIVDNRQRPDNRQSPYNRQTEGTFHTDRLRTEPHSAALRVQFSILFAEQWIVTPQTSSAHPEAACFSRISREPTPERTQQPSVNFYGV</sequence>
<evidence type="ECO:0000313" key="3">
    <source>
        <dbReference type="Proteomes" id="UP000314294"/>
    </source>
</evidence>
<dbReference type="EMBL" id="SRLO01000012">
    <property type="protein sequence ID" value="TNN86982.1"/>
    <property type="molecule type" value="Genomic_DNA"/>
</dbReference>
<protein>
    <submittedName>
        <fullName evidence="2">Uncharacterized protein</fullName>
    </submittedName>
</protein>
<comment type="caution">
    <text evidence="2">The sequence shown here is derived from an EMBL/GenBank/DDBJ whole genome shotgun (WGS) entry which is preliminary data.</text>
</comment>
<accession>A0A4Z2JCE9</accession>
<feature type="compositionally biased region" description="Basic and acidic residues" evidence="1">
    <location>
        <begin position="15"/>
        <end position="37"/>
    </location>
</feature>
<name>A0A4Z2JCE9_9TELE</name>
<feature type="compositionally biased region" description="Polar residues" evidence="1">
    <location>
        <begin position="53"/>
        <end position="64"/>
    </location>
</feature>
<organism evidence="2 3">
    <name type="scientific">Liparis tanakae</name>
    <name type="common">Tanaka's snailfish</name>
    <dbReference type="NCBI Taxonomy" id="230148"/>
    <lineage>
        <taxon>Eukaryota</taxon>
        <taxon>Metazoa</taxon>
        <taxon>Chordata</taxon>
        <taxon>Craniata</taxon>
        <taxon>Vertebrata</taxon>
        <taxon>Euteleostomi</taxon>
        <taxon>Actinopterygii</taxon>
        <taxon>Neopterygii</taxon>
        <taxon>Teleostei</taxon>
        <taxon>Neoteleostei</taxon>
        <taxon>Acanthomorphata</taxon>
        <taxon>Eupercaria</taxon>
        <taxon>Perciformes</taxon>
        <taxon>Cottioidei</taxon>
        <taxon>Cottales</taxon>
        <taxon>Liparidae</taxon>
        <taxon>Liparis</taxon>
    </lineage>
</organism>
<keyword evidence="3" id="KW-1185">Reference proteome</keyword>